<dbReference type="GO" id="GO:0006355">
    <property type="term" value="P:regulation of DNA-templated transcription"/>
    <property type="evidence" value="ECO:0007669"/>
    <property type="project" value="InterPro"/>
</dbReference>
<sequence length="86" mass="10117">MGIKLFLNDYYDLLKFMHDNEVVILDEKVIPLTQQEIATTLKCSKMKINSMFSILQKQDYIEKKTRGKYVLTDKAENIIETIETLQ</sequence>
<name>A0A3E4M7N4_9FIRM</name>
<protein>
    <recommendedName>
        <fullName evidence="1">HTH crp-type domain-containing protein</fullName>
    </recommendedName>
</protein>
<dbReference type="Proteomes" id="UP000261052">
    <property type="component" value="Unassembled WGS sequence"/>
</dbReference>
<evidence type="ECO:0000259" key="1">
    <source>
        <dbReference type="Pfam" id="PF13545"/>
    </source>
</evidence>
<proteinExistence type="predicted"/>
<evidence type="ECO:0000313" key="3">
    <source>
        <dbReference type="Proteomes" id="UP000261052"/>
    </source>
</evidence>
<accession>A0A3E4M7N4</accession>
<dbReference type="InterPro" id="IPR036390">
    <property type="entry name" value="WH_DNA-bd_sf"/>
</dbReference>
<reference evidence="2 3" key="1">
    <citation type="submission" date="2018-08" db="EMBL/GenBank/DDBJ databases">
        <title>A genome reference for cultivated species of the human gut microbiota.</title>
        <authorList>
            <person name="Zou Y."/>
            <person name="Xue W."/>
            <person name="Luo G."/>
        </authorList>
    </citation>
    <scope>NUCLEOTIDE SEQUENCE [LARGE SCALE GENOMIC DNA]</scope>
    <source>
        <strain evidence="2 3">TF11-15AC</strain>
    </source>
</reference>
<dbReference type="InterPro" id="IPR036388">
    <property type="entry name" value="WH-like_DNA-bd_sf"/>
</dbReference>
<dbReference type="EMBL" id="QSQP01000001">
    <property type="protein sequence ID" value="RGK45741.1"/>
    <property type="molecule type" value="Genomic_DNA"/>
</dbReference>
<dbReference type="RefSeq" id="WP_117684671.1">
    <property type="nucleotide sequence ID" value="NZ_QSQP01000001.1"/>
</dbReference>
<evidence type="ECO:0000313" key="2">
    <source>
        <dbReference type="EMBL" id="RGK45741.1"/>
    </source>
</evidence>
<dbReference type="InterPro" id="IPR012318">
    <property type="entry name" value="HTH_CRP"/>
</dbReference>
<organism evidence="2 3">
    <name type="scientific">Agathobacter rectalis</name>
    <dbReference type="NCBI Taxonomy" id="39491"/>
    <lineage>
        <taxon>Bacteria</taxon>
        <taxon>Bacillati</taxon>
        <taxon>Bacillota</taxon>
        <taxon>Clostridia</taxon>
        <taxon>Lachnospirales</taxon>
        <taxon>Lachnospiraceae</taxon>
        <taxon>Agathobacter</taxon>
    </lineage>
</organism>
<dbReference type="GO" id="GO:0003677">
    <property type="term" value="F:DNA binding"/>
    <property type="evidence" value="ECO:0007669"/>
    <property type="project" value="InterPro"/>
</dbReference>
<comment type="caution">
    <text evidence="2">The sequence shown here is derived from an EMBL/GenBank/DDBJ whole genome shotgun (WGS) entry which is preliminary data.</text>
</comment>
<dbReference type="SUPFAM" id="SSF46785">
    <property type="entry name" value="Winged helix' DNA-binding domain"/>
    <property type="match status" value="1"/>
</dbReference>
<dbReference type="Gene3D" id="1.10.10.10">
    <property type="entry name" value="Winged helix-like DNA-binding domain superfamily/Winged helix DNA-binding domain"/>
    <property type="match status" value="1"/>
</dbReference>
<feature type="domain" description="HTH crp-type" evidence="1">
    <location>
        <begin position="28"/>
        <end position="74"/>
    </location>
</feature>
<gene>
    <name evidence="2" type="ORF">DXD13_01285</name>
</gene>
<dbReference type="AlphaFoldDB" id="A0A3E4M7N4"/>
<dbReference type="Pfam" id="PF13545">
    <property type="entry name" value="HTH_Crp_2"/>
    <property type="match status" value="1"/>
</dbReference>